<comment type="similarity">
    <text evidence="1">Belongs to the peptidase M28 family. M28B subfamily.</text>
</comment>
<dbReference type="Pfam" id="PF04253">
    <property type="entry name" value="TFR_dimer"/>
    <property type="match status" value="1"/>
</dbReference>
<dbReference type="GO" id="GO:0004181">
    <property type="term" value="F:metallocarboxypeptidase activity"/>
    <property type="evidence" value="ECO:0007669"/>
    <property type="project" value="UniProtKB-EC"/>
</dbReference>
<comment type="caution">
    <text evidence="6">The sequence shown here is derived from an EMBL/GenBank/DDBJ whole genome shotgun (WGS) entry which is preliminary data.</text>
</comment>
<dbReference type="Gene3D" id="1.20.930.40">
    <property type="entry name" value="Transferrin receptor-like, dimerisation domain"/>
    <property type="match status" value="1"/>
</dbReference>
<keyword evidence="6" id="KW-0378">Hydrolase</keyword>
<accession>A0A846MUV2</accession>
<evidence type="ECO:0000256" key="2">
    <source>
        <dbReference type="SAM" id="SignalP"/>
    </source>
</evidence>
<dbReference type="PANTHER" id="PTHR10404">
    <property type="entry name" value="N-ACETYLATED-ALPHA-LINKED ACIDIC DIPEPTIDASE"/>
    <property type="match status" value="1"/>
</dbReference>
<gene>
    <name evidence="6" type="ORF">FHS83_000323</name>
</gene>
<dbReference type="Pfam" id="PF02225">
    <property type="entry name" value="PA"/>
    <property type="match status" value="1"/>
</dbReference>
<organism evidence="6 7">
    <name type="scientific">Rhizomicrobium palustre</name>
    <dbReference type="NCBI Taxonomy" id="189966"/>
    <lineage>
        <taxon>Bacteria</taxon>
        <taxon>Pseudomonadati</taxon>
        <taxon>Pseudomonadota</taxon>
        <taxon>Alphaproteobacteria</taxon>
        <taxon>Micropepsales</taxon>
        <taxon>Micropepsaceae</taxon>
        <taxon>Rhizomicrobium</taxon>
    </lineage>
</organism>
<dbReference type="InterPro" id="IPR007484">
    <property type="entry name" value="Peptidase_M28"/>
</dbReference>
<reference evidence="6 7" key="1">
    <citation type="submission" date="2020-03" db="EMBL/GenBank/DDBJ databases">
        <title>Genomic Encyclopedia of Type Strains, Phase IV (KMG-IV): sequencing the most valuable type-strain genomes for metagenomic binning, comparative biology and taxonomic classification.</title>
        <authorList>
            <person name="Goeker M."/>
        </authorList>
    </citation>
    <scope>NUCLEOTIDE SEQUENCE [LARGE SCALE GENOMIC DNA]</scope>
    <source>
        <strain evidence="6 7">DSM 19867</strain>
    </source>
</reference>
<dbReference type="PANTHER" id="PTHR10404:SF46">
    <property type="entry name" value="VACUOLAR PROTEIN SORTING-ASSOCIATED PROTEIN 70"/>
    <property type="match status" value="1"/>
</dbReference>
<evidence type="ECO:0000259" key="3">
    <source>
        <dbReference type="Pfam" id="PF02225"/>
    </source>
</evidence>
<keyword evidence="7" id="KW-1185">Reference proteome</keyword>
<dbReference type="Gene3D" id="3.50.30.30">
    <property type="match status" value="1"/>
</dbReference>
<keyword evidence="6" id="KW-0645">Protease</keyword>
<dbReference type="AlphaFoldDB" id="A0A846MUV2"/>
<dbReference type="InterPro" id="IPR036757">
    <property type="entry name" value="TFR-like_dimer_dom_sf"/>
</dbReference>
<feature type="signal peptide" evidence="2">
    <location>
        <begin position="1"/>
        <end position="19"/>
    </location>
</feature>
<evidence type="ECO:0000313" key="6">
    <source>
        <dbReference type="EMBL" id="NIK87005.1"/>
    </source>
</evidence>
<dbReference type="InterPro" id="IPR007365">
    <property type="entry name" value="TFR-like_dimer_dom"/>
</dbReference>
<sequence>MRKILAITAFLLSTTAAIAEPGLPEKLDASISPTEMGQWMKFLTNEPSQVSSPFNKTIADWTLAKFKSFGWDAHIEKYDVLYPTPISESVELISAKKVFKATLNEPWTKETPKPKDKWLPAYVAYQGDGDVTAPLVYVNYGMKDDYEALARMGISVKGKIVIARYGQGWRGLKPRLAQEHGAIGCLIYSDPRDDGYSVDSVYPKGPARPAGGFQRGSVQDITISSGDPLTPGFVAGPSKPRLTRETAPNILKIPTLPISYGDAKVLLASLNGQVVPPNWRGGLPITYRVGPSTATVHLAVKSDWSLKTVYDVIAKIDGSTYPDQWVIRGNHHDGWVFGATDPQAGHIAVLAEAKAIGELVKSGWKPKRTIIYTSWDGEEPGLLGSTEWAEDHADELKAKTVLYINSDTNARGFLEAAGSQDFSAFVGAAAASVTDPETKVSVDARLRAKLRLGEGRDKEEAKLAAKAAADPKAVVPIEALGTGSDYTGFLQHLGIPALDLGYGGEAIWGGIYHSIYDSYDHHARFVDPGFVYDALLAKTAGRMVLAAADSDLPLQRPKAFADSVALYVKQVKHLANEKREAAEHQAGLLKDGVFALTADPTKPSAPPRALAPVPEIDFAPLDAASDKLTVSAKAYEAALDKAGASLSQAKREKLFGVMLTIDQTLAPEDGLPGRPWYKHLIYAPGRQTGYGVKTLPAVREGIEEENWAETKTYIPVTARALLAYATRLDAATALLSEP</sequence>
<name>A0A846MUV2_9PROT</name>
<feature type="domain" description="Peptidase M28" evidence="5">
    <location>
        <begin position="312"/>
        <end position="521"/>
    </location>
</feature>
<dbReference type="Proteomes" id="UP000570514">
    <property type="component" value="Unassembled WGS sequence"/>
</dbReference>
<dbReference type="InterPro" id="IPR046450">
    <property type="entry name" value="PA_dom_sf"/>
</dbReference>
<dbReference type="SUPFAM" id="SSF53187">
    <property type="entry name" value="Zn-dependent exopeptidases"/>
    <property type="match status" value="1"/>
</dbReference>
<feature type="domain" description="PA" evidence="3">
    <location>
        <begin position="131"/>
        <end position="220"/>
    </location>
</feature>
<proteinExistence type="inferred from homology"/>
<keyword evidence="6" id="KW-0121">Carboxypeptidase</keyword>
<dbReference type="SUPFAM" id="SSF47672">
    <property type="entry name" value="Transferrin receptor-like dimerisation domain"/>
    <property type="match status" value="1"/>
</dbReference>
<dbReference type="InterPro" id="IPR003137">
    <property type="entry name" value="PA_domain"/>
</dbReference>
<evidence type="ECO:0000259" key="4">
    <source>
        <dbReference type="Pfam" id="PF04253"/>
    </source>
</evidence>
<dbReference type="RefSeq" id="WP_167080211.1">
    <property type="nucleotide sequence ID" value="NZ_BAAADC010000001.1"/>
</dbReference>
<evidence type="ECO:0000313" key="7">
    <source>
        <dbReference type="Proteomes" id="UP000570514"/>
    </source>
</evidence>
<dbReference type="FunFam" id="3.40.630.10:FF:000101">
    <property type="entry name" value="N-acetylated alpha-linked acidic dipeptidase like 1"/>
    <property type="match status" value="1"/>
</dbReference>
<dbReference type="EC" id="3.4.17.21" evidence="6"/>
<dbReference type="Pfam" id="PF04389">
    <property type="entry name" value="Peptidase_M28"/>
    <property type="match status" value="1"/>
</dbReference>
<protein>
    <submittedName>
        <fullName evidence="6">N-acetylated-alpha-linked acidic dipeptidase</fullName>
        <ecNumber evidence="6">3.4.17.21</ecNumber>
    </submittedName>
</protein>
<dbReference type="EMBL" id="JAASRM010000001">
    <property type="protein sequence ID" value="NIK87005.1"/>
    <property type="molecule type" value="Genomic_DNA"/>
</dbReference>
<dbReference type="Gene3D" id="3.40.630.10">
    <property type="entry name" value="Zn peptidases"/>
    <property type="match status" value="1"/>
</dbReference>
<feature type="chain" id="PRO_5032549776" evidence="2">
    <location>
        <begin position="20"/>
        <end position="738"/>
    </location>
</feature>
<evidence type="ECO:0000256" key="1">
    <source>
        <dbReference type="ARBA" id="ARBA00005634"/>
    </source>
</evidence>
<dbReference type="SUPFAM" id="SSF52025">
    <property type="entry name" value="PA domain"/>
    <property type="match status" value="1"/>
</dbReference>
<evidence type="ECO:0000259" key="5">
    <source>
        <dbReference type="Pfam" id="PF04389"/>
    </source>
</evidence>
<dbReference type="CDD" id="cd02121">
    <property type="entry name" value="PA_GCPII_like"/>
    <property type="match status" value="1"/>
</dbReference>
<keyword evidence="2" id="KW-0732">Signal</keyword>
<dbReference type="InterPro" id="IPR039373">
    <property type="entry name" value="Peptidase_M28B"/>
</dbReference>
<feature type="domain" description="Transferrin receptor-like dimerisation" evidence="4">
    <location>
        <begin position="616"/>
        <end position="728"/>
    </location>
</feature>